<dbReference type="Gene3D" id="3.40.50.300">
    <property type="entry name" value="P-loop containing nucleotide triphosphate hydrolases"/>
    <property type="match status" value="1"/>
</dbReference>
<proteinExistence type="predicted"/>
<feature type="compositionally biased region" description="Low complexity" evidence="1">
    <location>
        <begin position="841"/>
        <end position="853"/>
    </location>
</feature>
<dbReference type="EMBL" id="JAUTDP010000015">
    <property type="protein sequence ID" value="KAK3388538.1"/>
    <property type="molecule type" value="Genomic_DNA"/>
</dbReference>
<dbReference type="PANTHER" id="PTHR48187:SF2">
    <property type="entry name" value="LD21810P"/>
    <property type="match status" value="1"/>
</dbReference>
<keyword evidence="3" id="KW-1185">Reference proteome</keyword>
<feature type="compositionally biased region" description="Low complexity" evidence="1">
    <location>
        <begin position="1550"/>
        <end position="1579"/>
    </location>
</feature>
<feature type="region of interest" description="Disordered" evidence="1">
    <location>
        <begin position="834"/>
        <end position="855"/>
    </location>
</feature>
<feature type="region of interest" description="Disordered" evidence="1">
    <location>
        <begin position="1001"/>
        <end position="1102"/>
    </location>
</feature>
<feature type="compositionally biased region" description="Low complexity" evidence="1">
    <location>
        <begin position="1674"/>
        <end position="1686"/>
    </location>
</feature>
<gene>
    <name evidence="2" type="ORF">B0T20DRAFT_97649</name>
</gene>
<feature type="compositionally biased region" description="Polar residues" evidence="1">
    <location>
        <begin position="367"/>
        <end position="378"/>
    </location>
</feature>
<reference evidence="2" key="2">
    <citation type="submission" date="2023-07" db="EMBL/GenBank/DDBJ databases">
        <authorList>
            <consortium name="Lawrence Berkeley National Laboratory"/>
            <person name="Haridas S."/>
            <person name="Hensen N."/>
            <person name="Bonometti L."/>
            <person name="Westerberg I."/>
            <person name="Brannstrom I.O."/>
            <person name="Guillou S."/>
            <person name="Cros-Aarteil S."/>
            <person name="Calhoun S."/>
            <person name="Kuo A."/>
            <person name="Mondo S."/>
            <person name="Pangilinan J."/>
            <person name="Riley R."/>
            <person name="LaButti K."/>
            <person name="Andreopoulos B."/>
            <person name="Lipzen A."/>
            <person name="Chen C."/>
            <person name="Yanf M."/>
            <person name="Daum C."/>
            <person name="Ng V."/>
            <person name="Clum A."/>
            <person name="Steindorff A."/>
            <person name="Ohm R."/>
            <person name="Martin F."/>
            <person name="Silar P."/>
            <person name="Natvig D."/>
            <person name="Lalanne C."/>
            <person name="Gautier V."/>
            <person name="Ament-velasquez S.L."/>
            <person name="Kruys A."/>
            <person name="Hutchinson M.I."/>
            <person name="Powell A.J."/>
            <person name="Barry K."/>
            <person name="Miller A.N."/>
            <person name="Grigoriev I.V."/>
            <person name="Debuchy R."/>
            <person name="Gladieux P."/>
            <person name="Thoren M.H."/>
            <person name="Johannesson H."/>
        </authorList>
    </citation>
    <scope>NUCLEOTIDE SEQUENCE</scope>
    <source>
        <strain evidence="2">FGSC 1904</strain>
    </source>
</reference>
<feature type="region of interest" description="Disordered" evidence="1">
    <location>
        <begin position="1719"/>
        <end position="1866"/>
    </location>
</feature>
<sequence>MGSVNRQISRFEVTAVYTHPQATADIVLVHGLNGHPEKTWTAANNVFWPTDLLPASLELKNQHANVLVYGYNADVYSRGTNTPSNNFIHQHAQSLVTSLTSFRKSEGTERLPIIWVVHSLGGIVTKRALLYSNDIRAHQQEDLRSVFVSTYAMIFLGTPHQGSDLATWGRMIQAMSDAVIPRRFFETESILLKSLKKDNETLQGINNHFLDIYQRFKIHMVHENHTTDLRGTRALVVDANSASPQLTGVIYYGIEATHSGMCKFDGQNAPGYRTVSTAIIEWVGMARTVIDIRWEAEEEERQKRTADEFYERHVAMQAHQRSHSPGYNSHQQFPSIDNYNSNETHLLQHGPASQQRPLELVRRPASSFRSQSVVSTREPTLVLEPGVISPGQPTIDENNNEDKDGPTPTETTTTDLQPPQPQQQPLTPPPPNNQLITHRHSQTQTSSPSSPQQGQPEPLFIHPDSFRPNSFFIGREDELRGLHEMLQDRRRRLEGTSAVLIQCLPGGGKTHLAREYVYRYREHYPGGVYWVRAKSRGEVEAGYWRVVRVEIAAEAEGGFLSGNGKGKGKDQVGKGKGKGMSVGWEGLREDPKTMIQVVKQWFNTRRDWLLVFDGIQFDIPGLSDFIPDAKHTSIIYTSTERAVTGDPRFDNPQVMELGLLTPKQAVQLLLVELDRSPLPSSTDSKEVKYGGWQNEEEQLRALELVNLMGRLPLMIHVAAQHLKATREPLARYLAGWRQSKPTSRQVGGLHAYKKVREQLDARGNTAALNLVAVLVWWEQLVPVEMVVFGLPALSRDTPVKTCDASHKKTTLNNTLKVLIKFALIERTTESDDSIVTPLTRSPSAASSQASNHSHSGRVLDAAGNYYRRYDYSSDSLDLLRIHSVIQAFFIETLAEEKTAVSWIERSASVWCRSFDEAQRRIQLDRLETQGDDTKRRVVGVPDDYRRYGIHGQKLLQNIERFANEKRDPERKLQKWKGMVKQRVEEAGRGVEELSRLERMGRITASGDDDDGNRKNGRWERQVQVVSVFDRNSGSQGGSSVSETDSTATTAPSHESQQEEGHVGPGSWESAFGAAELDEGFTPMESPSTYQHSPSSGRHRPSSLTLALSGQIAPGPFPWTEMGMEITAPYPTEGVMPPTPGLDHKIRGVLDDGQTVVPAAASTYYEPVDEQHQPLDEVTQEDVTPIVETPSVYTALDGLEIPTPALETGQFEDWNGVIPNHRVIKKQEAPQYRDHAGAWRDVRTVGGARVGITLDVAVGSLAGKPVTSATGVVSVWPPHRQRMVTSQTQSEAQLELNKIRQKAAGMQAVAAQAQAQAQAQSLNEGGGLGDSLTLPLPPRKTSAGALSSTSDLSPPTPSSSGLLSPSGWLQRLRQGFGSSVQSVPAIVGSSSPSIPQGQMHLSQSAPQEDELQIVPGPIFRGSRTSRSSPANHTSSPFPPPSFAATADLDEPLPPRKTRGAHGFSEPPSQVGWDQENDYLSSSQPAGPLPQWDRFPRYSTFGQQGPNRPSRPVSYNPTVAAQTRPGPLPLMVPNQQVPTGYTSQPMSRDPSHQSSASGMGQSSGGASNHSPSPLSLSVQSVDGYSSSVPMPGTGMPVSKPRPIAKPVIAGSSPLGISFNNSSNPSISGGLNVNLGGNNMKPSMSPMQLQMPSSLMSININAPPGSGAGRLVPPMKQAQQQQQYQPAAPSYTETEPSPRTESAFPDVDTSYSRYTAAAHHSYQSPTAGGHAHQKRPSTSTSTSTSTSASAGPTTASPGMKAPSSSTSPPRPHNPASAIHWRNIGRGVGLTRRRTKERVKKVVGGGRSEQSAASSPALSVSPAAGPGPEPRRGSPCHDAYANAAHASFPPGHWLGYRLGRKDQDRDHGQD</sequence>
<organism evidence="2 3">
    <name type="scientific">Sordaria brevicollis</name>
    <dbReference type="NCBI Taxonomy" id="83679"/>
    <lineage>
        <taxon>Eukaryota</taxon>
        <taxon>Fungi</taxon>
        <taxon>Dikarya</taxon>
        <taxon>Ascomycota</taxon>
        <taxon>Pezizomycotina</taxon>
        <taxon>Sordariomycetes</taxon>
        <taxon>Sordariomycetidae</taxon>
        <taxon>Sordariales</taxon>
        <taxon>Sordariaceae</taxon>
        <taxon>Sordaria</taxon>
    </lineage>
</organism>
<evidence type="ECO:0000313" key="2">
    <source>
        <dbReference type="EMBL" id="KAK3388538.1"/>
    </source>
</evidence>
<feature type="compositionally biased region" description="Basic and acidic residues" evidence="1">
    <location>
        <begin position="1011"/>
        <end position="1020"/>
    </location>
</feature>
<feature type="compositionally biased region" description="Low complexity" evidence="1">
    <location>
        <begin position="1733"/>
        <end position="1755"/>
    </location>
</feature>
<feature type="region of interest" description="Disordered" evidence="1">
    <location>
        <begin position="317"/>
        <end position="466"/>
    </location>
</feature>
<feature type="compositionally biased region" description="Polar residues" evidence="1">
    <location>
        <begin position="1531"/>
        <end position="1544"/>
    </location>
</feature>
<protein>
    <recommendedName>
        <fullName evidence="4">DUF676 domain-containing protein</fullName>
    </recommendedName>
</protein>
<dbReference type="Proteomes" id="UP001281003">
    <property type="component" value="Unassembled WGS sequence"/>
</dbReference>
<feature type="compositionally biased region" description="Polar residues" evidence="1">
    <location>
        <begin position="1498"/>
        <end position="1519"/>
    </location>
</feature>
<feature type="compositionally biased region" description="Polar residues" evidence="1">
    <location>
        <begin position="323"/>
        <end position="356"/>
    </location>
</feature>
<feature type="compositionally biased region" description="Polar residues" evidence="1">
    <location>
        <begin position="1688"/>
        <end position="1697"/>
    </location>
</feature>
<feature type="region of interest" description="Disordered" evidence="1">
    <location>
        <begin position="1656"/>
        <end position="1703"/>
    </location>
</feature>
<feature type="region of interest" description="Disordered" evidence="1">
    <location>
        <begin position="1382"/>
        <end position="1596"/>
    </location>
</feature>
<feature type="compositionally biased region" description="Basic residues" evidence="1">
    <location>
        <begin position="1787"/>
        <end position="1797"/>
    </location>
</feature>
<feature type="compositionally biased region" description="Low complexity" evidence="1">
    <location>
        <begin position="1345"/>
        <end position="1365"/>
    </location>
</feature>
<comment type="caution">
    <text evidence="2">The sequence shown here is derived from an EMBL/GenBank/DDBJ whole genome shotgun (WGS) entry which is preliminary data.</text>
</comment>
<dbReference type="InterPro" id="IPR027417">
    <property type="entry name" value="P-loop_NTPase"/>
</dbReference>
<feature type="region of interest" description="Disordered" evidence="1">
    <location>
        <begin position="1320"/>
        <end position="1365"/>
    </location>
</feature>
<feature type="compositionally biased region" description="Pro residues" evidence="1">
    <location>
        <begin position="418"/>
        <end position="432"/>
    </location>
</feature>
<feature type="compositionally biased region" description="Low complexity" evidence="1">
    <location>
        <begin position="442"/>
        <end position="456"/>
    </location>
</feature>
<feature type="compositionally biased region" description="Low complexity" evidence="1">
    <location>
        <begin position="406"/>
        <end position="417"/>
    </location>
</feature>
<evidence type="ECO:0008006" key="4">
    <source>
        <dbReference type="Google" id="ProtNLM"/>
    </source>
</evidence>
<feature type="compositionally biased region" description="Basic and acidic residues" evidence="1">
    <location>
        <begin position="1855"/>
        <end position="1866"/>
    </location>
</feature>
<feature type="compositionally biased region" description="Polar residues" evidence="1">
    <location>
        <begin position="1382"/>
        <end position="1405"/>
    </location>
</feature>
<evidence type="ECO:0000313" key="3">
    <source>
        <dbReference type="Proteomes" id="UP001281003"/>
    </source>
</evidence>
<dbReference type="SUPFAM" id="SSF52540">
    <property type="entry name" value="P-loop containing nucleoside triphosphate hydrolases"/>
    <property type="match status" value="1"/>
</dbReference>
<dbReference type="Gene3D" id="3.40.50.1820">
    <property type="entry name" value="alpha/beta hydrolase"/>
    <property type="match status" value="1"/>
</dbReference>
<dbReference type="SUPFAM" id="SSF53474">
    <property type="entry name" value="alpha/beta-Hydrolases"/>
    <property type="match status" value="1"/>
</dbReference>
<feature type="compositionally biased region" description="Polar residues" evidence="1">
    <location>
        <begin position="1421"/>
        <end position="1431"/>
    </location>
</feature>
<feature type="compositionally biased region" description="Low complexity" evidence="1">
    <location>
        <begin position="1807"/>
        <end position="1822"/>
    </location>
</feature>
<evidence type="ECO:0000256" key="1">
    <source>
        <dbReference type="SAM" id="MobiDB-lite"/>
    </source>
</evidence>
<feature type="compositionally biased region" description="Polar residues" evidence="1">
    <location>
        <begin position="1029"/>
        <end position="1054"/>
    </location>
</feature>
<dbReference type="PANTHER" id="PTHR48187">
    <property type="entry name" value="LD21810P"/>
    <property type="match status" value="1"/>
</dbReference>
<accession>A0AAE0U2G1</accession>
<reference evidence="2" key="1">
    <citation type="journal article" date="2023" name="Mol. Phylogenet. Evol.">
        <title>Genome-scale phylogeny and comparative genomics of the fungal order Sordariales.</title>
        <authorList>
            <person name="Hensen N."/>
            <person name="Bonometti L."/>
            <person name="Westerberg I."/>
            <person name="Brannstrom I.O."/>
            <person name="Guillou S."/>
            <person name="Cros-Aarteil S."/>
            <person name="Calhoun S."/>
            <person name="Haridas S."/>
            <person name="Kuo A."/>
            <person name="Mondo S."/>
            <person name="Pangilinan J."/>
            <person name="Riley R."/>
            <person name="LaButti K."/>
            <person name="Andreopoulos B."/>
            <person name="Lipzen A."/>
            <person name="Chen C."/>
            <person name="Yan M."/>
            <person name="Daum C."/>
            <person name="Ng V."/>
            <person name="Clum A."/>
            <person name="Steindorff A."/>
            <person name="Ohm R.A."/>
            <person name="Martin F."/>
            <person name="Silar P."/>
            <person name="Natvig D.O."/>
            <person name="Lalanne C."/>
            <person name="Gautier V."/>
            <person name="Ament-Velasquez S.L."/>
            <person name="Kruys A."/>
            <person name="Hutchinson M.I."/>
            <person name="Powell A.J."/>
            <person name="Barry K."/>
            <person name="Miller A.N."/>
            <person name="Grigoriev I.V."/>
            <person name="Debuchy R."/>
            <person name="Gladieux P."/>
            <person name="Hiltunen Thoren M."/>
            <person name="Johannesson H."/>
        </authorList>
    </citation>
    <scope>NUCLEOTIDE SEQUENCE</scope>
    <source>
        <strain evidence="2">FGSC 1904</strain>
    </source>
</reference>
<dbReference type="InterPro" id="IPR029058">
    <property type="entry name" value="AB_hydrolase_fold"/>
</dbReference>
<name>A0AAE0U2G1_SORBR</name>